<keyword evidence="4" id="KW-1185">Reference proteome</keyword>
<keyword evidence="1" id="KW-0378">Hydrolase</keyword>
<reference evidence="3" key="1">
    <citation type="submission" date="2019-12" db="EMBL/GenBank/DDBJ databases">
        <title>High-Quality draft genome sequences of three cyanobacteria isolated from the limestone walls of the Old Cathedral of Coimbra.</title>
        <authorList>
            <person name="Tiago I."/>
            <person name="Soares F."/>
            <person name="Portugal A."/>
        </authorList>
    </citation>
    <scope>NUCLEOTIDE SEQUENCE [LARGE SCALE GENOMIC DNA]</scope>
    <source>
        <strain evidence="3">C</strain>
    </source>
</reference>
<proteinExistence type="predicted"/>
<feature type="domain" description="PPM-type phosphatase" evidence="2">
    <location>
        <begin position="233"/>
        <end position="480"/>
    </location>
</feature>
<dbReference type="Gene3D" id="3.30.450.40">
    <property type="match status" value="1"/>
</dbReference>
<dbReference type="EMBL" id="WVIC01000016">
    <property type="protein sequence ID" value="NCJ06726.1"/>
    <property type="molecule type" value="Genomic_DNA"/>
</dbReference>
<dbReference type="RefSeq" id="WP_161825207.1">
    <property type="nucleotide sequence ID" value="NZ_WVIC01000016.1"/>
</dbReference>
<dbReference type="InterPro" id="IPR036457">
    <property type="entry name" value="PPM-type-like_dom_sf"/>
</dbReference>
<evidence type="ECO:0000313" key="3">
    <source>
        <dbReference type="EMBL" id="NCJ06726.1"/>
    </source>
</evidence>
<evidence type="ECO:0000313" key="4">
    <source>
        <dbReference type="Proteomes" id="UP000607397"/>
    </source>
</evidence>
<dbReference type="InterPro" id="IPR001932">
    <property type="entry name" value="PPM-type_phosphatase-like_dom"/>
</dbReference>
<dbReference type="Pfam" id="PF07228">
    <property type="entry name" value="SpoIIE"/>
    <property type="match status" value="1"/>
</dbReference>
<dbReference type="Proteomes" id="UP000607397">
    <property type="component" value="Unassembled WGS sequence"/>
</dbReference>
<dbReference type="InterPro" id="IPR029016">
    <property type="entry name" value="GAF-like_dom_sf"/>
</dbReference>
<dbReference type="SUPFAM" id="SSF55781">
    <property type="entry name" value="GAF domain-like"/>
    <property type="match status" value="1"/>
</dbReference>
<dbReference type="Gene3D" id="3.60.40.10">
    <property type="entry name" value="PPM-type phosphatase domain"/>
    <property type="match status" value="1"/>
</dbReference>
<dbReference type="PANTHER" id="PTHR43156:SF2">
    <property type="entry name" value="STAGE II SPORULATION PROTEIN E"/>
    <property type="match status" value="1"/>
</dbReference>
<sequence>MAAVPTPQQPAQSLDYGYPETYPPVAAVAALKKLVAKLQREQTKAHDLLSSLSFSLRSFNNLNQFLALIPLIGTRVTDADAAALILCRNNGQVSLEHLYCHEGHQCHNIRWALEKATRHLSAPGLNPRRNLHHLDQHLGQFLPTDYRWFSTAILIRNLEPHERGRLYLFSSDPDYEWTETRQKLAQLVADQTAVAIENEELTVELRKKERLARELEIGAEIQARLLPNRHPQIEGVSVTATCKTANQVGGDYYDFIPIYFAAQSPRHLHLDPPDRWSIVIGDVMGKGVPAGLIMTMTRGILRTNILNRHSPGQILQNLNQVMYTDLENSNRFVTLFYSEYDPTTQILRFSNAAHHPPLLWRAAADSIERLDSDGMLIGLDPDSLYPEAQVRLYPGDTIIYYTDGFTDAANANGGRFEEENLILAFRQACHTCSNSQAILDELFATVEAFVGSQPPSTEDRTSQTPKIPSIDDRTLIVFQVQPSHPVK</sequence>
<gene>
    <name evidence="3" type="ORF">GS597_09445</name>
</gene>
<dbReference type="InterPro" id="IPR052016">
    <property type="entry name" value="Bact_Sigma-Reg"/>
</dbReference>
<dbReference type="AlphaFoldDB" id="A0A8K2A7B5"/>
<name>A0A8K2A7B5_9CYAN</name>
<evidence type="ECO:0000256" key="1">
    <source>
        <dbReference type="ARBA" id="ARBA00022801"/>
    </source>
</evidence>
<comment type="caution">
    <text evidence="3">The sequence shown here is derived from an EMBL/GenBank/DDBJ whole genome shotgun (WGS) entry which is preliminary data.</text>
</comment>
<accession>A0A8K2A7B5</accession>
<protein>
    <submittedName>
        <fullName evidence="3">SpoIIE family protein phosphatase</fullName>
    </submittedName>
</protein>
<evidence type="ECO:0000259" key="2">
    <source>
        <dbReference type="SMART" id="SM00331"/>
    </source>
</evidence>
<dbReference type="PANTHER" id="PTHR43156">
    <property type="entry name" value="STAGE II SPORULATION PROTEIN E-RELATED"/>
    <property type="match status" value="1"/>
</dbReference>
<dbReference type="GO" id="GO:0016791">
    <property type="term" value="F:phosphatase activity"/>
    <property type="evidence" value="ECO:0007669"/>
    <property type="project" value="TreeGrafter"/>
</dbReference>
<organism evidence="3 4">
    <name type="scientific">Petrachloros mirabilis ULC683</name>
    <dbReference type="NCBI Taxonomy" id="2781853"/>
    <lineage>
        <taxon>Bacteria</taxon>
        <taxon>Bacillati</taxon>
        <taxon>Cyanobacteriota</taxon>
        <taxon>Cyanophyceae</taxon>
        <taxon>Synechococcales</taxon>
        <taxon>Petrachlorosaceae</taxon>
        <taxon>Petrachloros</taxon>
        <taxon>Petrachloros mirabilis</taxon>
    </lineage>
</organism>
<dbReference type="SMART" id="SM00331">
    <property type="entry name" value="PP2C_SIG"/>
    <property type="match status" value="1"/>
</dbReference>